<dbReference type="GO" id="GO:0046872">
    <property type="term" value="F:metal ion binding"/>
    <property type="evidence" value="ECO:0007669"/>
    <property type="project" value="UniProtKB-KW"/>
</dbReference>
<dbReference type="Proteomes" id="UP000538147">
    <property type="component" value="Unassembled WGS sequence"/>
</dbReference>
<dbReference type="InterPro" id="IPR006913">
    <property type="entry name" value="CENP-V/GFA"/>
</dbReference>
<evidence type="ECO:0000259" key="4">
    <source>
        <dbReference type="PROSITE" id="PS51891"/>
    </source>
</evidence>
<proteinExistence type="inferred from homology"/>
<comment type="caution">
    <text evidence="5">The sequence shown here is derived from an EMBL/GenBank/DDBJ whole genome shotgun (WGS) entry which is preliminary data.</text>
</comment>
<organism evidence="5 6">
    <name type="scientific">Polymorphobacter multimanifer</name>
    <dbReference type="NCBI Taxonomy" id="1070431"/>
    <lineage>
        <taxon>Bacteria</taxon>
        <taxon>Pseudomonadati</taxon>
        <taxon>Pseudomonadota</taxon>
        <taxon>Alphaproteobacteria</taxon>
        <taxon>Sphingomonadales</taxon>
        <taxon>Sphingosinicellaceae</taxon>
        <taxon>Polymorphobacter</taxon>
    </lineage>
</organism>
<dbReference type="SUPFAM" id="SSF51316">
    <property type="entry name" value="Mss4-like"/>
    <property type="match status" value="1"/>
</dbReference>
<keyword evidence="3" id="KW-0862">Zinc</keyword>
<gene>
    <name evidence="5" type="ORF">FHS79_003273</name>
</gene>
<dbReference type="GO" id="GO:0016846">
    <property type="term" value="F:carbon-sulfur lyase activity"/>
    <property type="evidence" value="ECO:0007669"/>
    <property type="project" value="InterPro"/>
</dbReference>
<dbReference type="Gene3D" id="2.170.150.70">
    <property type="match status" value="1"/>
</dbReference>
<dbReference type="PROSITE" id="PS51891">
    <property type="entry name" value="CENP_V_GFA"/>
    <property type="match status" value="1"/>
</dbReference>
<protein>
    <recommendedName>
        <fullName evidence="4">CENP-V/GFA domain-containing protein</fullName>
    </recommendedName>
</protein>
<evidence type="ECO:0000313" key="5">
    <source>
        <dbReference type="EMBL" id="MBB6229074.1"/>
    </source>
</evidence>
<dbReference type="RefSeq" id="WP_184202481.1">
    <property type="nucleotide sequence ID" value="NZ_BMOX01000058.1"/>
</dbReference>
<keyword evidence="6" id="KW-1185">Reference proteome</keyword>
<feature type="domain" description="CENP-V/GFA" evidence="4">
    <location>
        <begin position="1"/>
        <end position="119"/>
    </location>
</feature>
<dbReference type="Pfam" id="PF04828">
    <property type="entry name" value="GFA"/>
    <property type="match status" value="1"/>
</dbReference>
<reference evidence="5 6" key="1">
    <citation type="submission" date="2020-08" db="EMBL/GenBank/DDBJ databases">
        <title>Genomic Encyclopedia of Type Strains, Phase IV (KMG-IV): sequencing the most valuable type-strain genomes for metagenomic binning, comparative biology and taxonomic classification.</title>
        <authorList>
            <person name="Goeker M."/>
        </authorList>
    </citation>
    <scope>NUCLEOTIDE SEQUENCE [LARGE SCALE GENOMIC DNA]</scope>
    <source>
        <strain evidence="5 6">DSM 102189</strain>
    </source>
</reference>
<dbReference type="InterPro" id="IPR011057">
    <property type="entry name" value="Mss4-like_sf"/>
</dbReference>
<dbReference type="EMBL" id="JACIIV010000031">
    <property type="protein sequence ID" value="MBB6229074.1"/>
    <property type="molecule type" value="Genomic_DNA"/>
</dbReference>
<evidence type="ECO:0000313" key="6">
    <source>
        <dbReference type="Proteomes" id="UP000538147"/>
    </source>
</evidence>
<evidence type="ECO:0000256" key="2">
    <source>
        <dbReference type="ARBA" id="ARBA00022723"/>
    </source>
</evidence>
<name>A0A841L950_9SPHN</name>
<sequence>MINLTCLCGAIHIEAAKAPDFIHACNCRLCSGTGAYWAYYHPSEVSVTGATTGYSRSDKPDPGACIHFCPTCGATTHFALTEGAIARFGDTMMGVNMRLAAEDDLVGIELRYPDGRGWPGTGDFTYVRPPEIISPPDRQ</sequence>
<accession>A0A841L950</accession>
<comment type="similarity">
    <text evidence="1">Belongs to the Gfa family.</text>
</comment>
<evidence type="ECO:0000256" key="1">
    <source>
        <dbReference type="ARBA" id="ARBA00005495"/>
    </source>
</evidence>
<dbReference type="AlphaFoldDB" id="A0A841L950"/>
<evidence type="ECO:0000256" key="3">
    <source>
        <dbReference type="ARBA" id="ARBA00022833"/>
    </source>
</evidence>
<keyword evidence="2" id="KW-0479">Metal-binding</keyword>